<name>A0A9P4PZE0_9PLEO</name>
<protein>
    <submittedName>
        <fullName evidence="4">Ankyrin</fullName>
    </submittedName>
</protein>
<dbReference type="PROSITE" id="PS50088">
    <property type="entry name" value="ANK_REPEAT"/>
    <property type="match status" value="1"/>
</dbReference>
<dbReference type="InterPro" id="IPR036770">
    <property type="entry name" value="Ankyrin_rpt-contain_sf"/>
</dbReference>
<reference evidence="4" key="1">
    <citation type="journal article" date="2020" name="Stud. Mycol.">
        <title>101 Dothideomycetes genomes: a test case for predicting lifestyles and emergence of pathogens.</title>
        <authorList>
            <person name="Haridas S."/>
            <person name="Albert R."/>
            <person name="Binder M."/>
            <person name="Bloem J."/>
            <person name="Labutti K."/>
            <person name="Salamov A."/>
            <person name="Andreopoulos B."/>
            <person name="Baker S."/>
            <person name="Barry K."/>
            <person name="Bills G."/>
            <person name="Bluhm B."/>
            <person name="Cannon C."/>
            <person name="Castanera R."/>
            <person name="Culley D."/>
            <person name="Daum C."/>
            <person name="Ezra D."/>
            <person name="Gonzalez J."/>
            <person name="Henrissat B."/>
            <person name="Kuo A."/>
            <person name="Liang C."/>
            <person name="Lipzen A."/>
            <person name="Lutzoni F."/>
            <person name="Magnuson J."/>
            <person name="Mondo S."/>
            <person name="Nolan M."/>
            <person name="Ohm R."/>
            <person name="Pangilinan J."/>
            <person name="Park H.-J."/>
            <person name="Ramirez L."/>
            <person name="Alfaro M."/>
            <person name="Sun H."/>
            <person name="Tritt A."/>
            <person name="Yoshinaga Y."/>
            <person name="Zwiers L.-H."/>
            <person name="Turgeon B."/>
            <person name="Goodwin S."/>
            <person name="Spatafora J."/>
            <person name="Crous P."/>
            <person name="Grigoriev I."/>
        </authorList>
    </citation>
    <scope>NUCLEOTIDE SEQUENCE</scope>
    <source>
        <strain evidence="4">CBS 690.94</strain>
    </source>
</reference>
<evidence type="ECO:0000313" key="5">
    <source>
        <dbReference type="Proteomes" id="UP000799764"/>
    </source>
</evidence>
<dbReference type="Pfam" id="PF12796">
    <property type="entry name" value="Ank_2"/>
    <property type="match status" value="1"/>
</dbReference>
<organism evidence="4 5">
    <name type="scientific">Karstenula rhodostoma CBS 690.94</name>
    <dbReference type="NCBI Taxonomy" id="1392251"/>
    <lineage>
        <taxon>Eukaryota</taxon>
        <taxon>Fungi</taxon>
        <taxon>Dikarya</taxon>
        <taxon>Ascomycota</taxon>
        <taxon>Pezizomycotina</taxon>
        <taxon>Dothideomycetes</taxon>
        <taxon>Pleosporomycetidae</taxon>
        <taxon>Pleosporales</taxon>
        <taxon>Massarineae</taxon>
        <taxon>Didymosphaeriaceae</taxon>
        <taxon>Karstenula</taxon>
    </lineage>
</organism>
<dbReference type="PANTHER" id="PTHR24189">
    <property type="entry name" value="MYOTROPHIN"/>
    <property type="match status" value="1"/>
</dbReference>
<dbReference type="Proteomes" id="UP000799764">
    <property type="component" value="Unassembled WGS sequence"/>
</dbReference>
<keyword evidence="5" id="KW-1185">Reference proteome</keyword>
<dbReference type="InterPro" id="IPR002110">
    <property type="entry name" value="Ankyrin_rpt"/>
</dbReference>
<dbReference type="EMBL" id="MU001492">
    <property type="protein sequence ID" value="KAF2451679.1"/>
    <property type="molecule type" value="Genomic_DNA"/>
</dbReference>
<dbReference type="PANTHER" id="PTHR24189:SF50">
    <property type="entry name" value="ANKYRIN REPEAT AND SOCS BOX PROTEIN 2"/>
    <property type="match status" value="1"/>
</dbReference>
<accession>A0A9P4PZE0</accession>
<evidence type="ECO:0000313" key="4">
    <source>
        <dbReference type="EMBL" id="KAF2451679.1"/>
    </source>
</evidence>
<sequence>MEAVKNQFGSLFLRYTEDKAIWPSTKEAGQLLEKGADPNMGYRSVVKIKKDREENSSTRSLRFPRALLPKSHKVKLNGIEGPLSPETFHEAIQIGYSNPPQWQYPRGYILPLIIAVSHADIDMVRTLGEHCTRFSKRSLDQFGEEHYFENPFRVVFFSYDEQAIRSMNEILVHCTETSVTQKKQAWRKKLLKILLSYTNLGTERVRGWLTVCLGWALKDHDEELIGILPSHGSRLQCHERPFSGTDIKDLPLTFLRYLLQEPKLHSTLSFVEHPLMSAVYTEDGELYHILMEHIDVLQHHSLDFRIDGGRTMLHLSVGNRKTRFCQLLSEKLEVDVVDRRNNTPLHHAAYYDALVNLLQQGANPNRKNHTLPGALTKGNPRGPPKFAWTPLHIAAYRGFGAIVDKLLDGGADSSILDREGLTPLDAAMQNVQTCLSFKLLGRGFSFTPGTERSSRILAQAHSECRYDVVERLGGGGASPPESLIFIDGHRTAFKP</sequence>
<feature type="repeat" description="ANK" evidence="3">
    <location>
        <begin position="386"/>
        <end position="418"/>
    </location>
</feature>
<gene>
    <name evidence="4" type="ORF">P171DRAFT_478712</name>
</gene>
<comment type="caution">
    <text evidence="4">The sequence shown here is derived from an EMBL/GenBank/DDBJ whole genome shotgun (WGS) entry which is preliminary data.</text>
</comment>
<keyword evidence="1" id="KW-0677">Repeat</keyword>
<dbReference type="OrthoDB" id="366390at2759"/>
<dbReference type="Pfam" id="PF00023">
    <property type="entry name" value="Ank"/>
    <property type="match status" value="1"/>
</dbReference>
<keyword evidence="2 3" id="KW-0040">ANK repeat</keyword>
<dbReference type="SUPFAM" id="SSF48403">
    <property type="entry name" value="Ankyrin repeat"/>
    <property type="match status" value="1"/>
</dbReference>
<dbReference type="PROSITE" id="PS50297">
    <property type="entry name" value="ANK_REP_REGION"/>
    <property type="match status" value="1"/>
</dbReference>
<evidence type="ECO:0000256" key="2">
    <source>
        <dbReference type="ARBA" id="ARBA00023043"/>
    </source>
</evidence>
<evidence type="ECO:0000256" key="1">
    <source>
        <dbReference type="ARBA" id="ARBA00022737"/>
    </source>
</evidence>
<dbReference type="InterPro" id="IPR050745">
    <property type="entry name" value="Multifunctional_regulatory"/>
</dbReference>
<dbReference type="AlphaFoldDB" id="A0A9P4PZE0"/>
<proteinExistence type="predicted"/>
<evidence type="ECO:0000256" key="3">
    <source>
        <dbReference type="PROSITE-ProRule" id="PRU00023"/>
    </source>
</evidence>
<dbReference type="SMART" id="SM00248">
    <property type="entry name" value="ANK"/>
    <property type="match status" value="4"/>
</dbReference>
<dbReference type="Gene3D" id="1.25.40.20">
    <property type="entry name" value="Ankyrin repeat-containing domain"/>
    <property type="match status" value="1"/>
</dbReference>